<organism evidence="2 3">
    <name type="scientific">Pusillimonas minor</name>
    <dbReference type="NCBI Taxonomy" id="2697024"/>
    <lineage>
        <taxon>Bacteria</taxon>
        <taxon>Pseudomonadati</taxon>
        <taxon>Pseudomonadota</taxon>
        <taxon>Betaproteobacteria</taxon>
        <taxon>Burkholderiales</taxon>
        <taxon>Alcaligenaceae</taxon>
        <taxon>Pusillimonas</taxon>
    </lineage>
</organism>
<gene>
    <name evidence="2" type="ORF">GTU67_04005</name>
</gene>
<dbReference type="AlphaFoldDB" id="A0A842HK69"/>
<dbReference type="InterPro" id="IPR020845">
    <property type="entry name" value="AMP-binding_CS"/>
</dbReference>
<evidence type="ECO:0000259" key="1">
    <source>
        <dbReference type="Pfam" id="PF00501"/>
    </source>
</evidence>
<accession>A0A842HK69</accession>
<dbReference type="InterPro" id="IPR000873">
    <property type="entry name" value="AMP-dep_synth/lig_dom"/>
</dbReference>
<dbReference type="PANTHER" id="PTHR24096:SF420">
    <property type="entry name" value="LONG-CHAIN-FATTY-ACID--COA LIGASE-RELATED"/>
    <property type="match status" value="1"/>
</dbReference>
<dbReference type="Gene3D" id="3.40.50.12780">
    <property type="entry name" value="N-terminal domain of ligase-like"/>
    <property type="match status" value="1"/>
</dbReference>
<name>A0A842HK69_9BURK</name>
<comment type="caution">
    <text evidence="2">The sequence shown here is derived from an EMBL/GenBank/DDBJ whole genome shotgun (WGS) entry which is preliminary data.</text>
</comment>
<evidence type="ECO:0000313" key="3">
    <source>
        <dbReference type="Proteomes" id="UP000545386"/>
    </source>
</evidence>
<reference evidence="2 3" key="1">
    <citation type="submission" date="2020-08" db="EMBL/GenBank/DDBJ databases">
        <title>Paraeoetvoesia sp. YC-7-48 draft genome sequence.</title>
        <authorList>
            <person name="Yao L."/>
        </authorList>
    </citation>
    <scope>NUCLEOTIDE SEQUENCE [LARGE SCALE GENOMIC DNA]</scope>
    <source>
        <strain evidence="3">YC-7-48</strain>
    </source>
</reference>
<dbReference type="PROSITE" id="PS00455">
    <property type="entry name" value="AMP_BINDING"/>
    <property type="match status" value="1"/>
</dbReference>
<dbReference type="Proteomes" id="UP000545386">
    <property type="component" value="Unassembled WGS sequence"/>
</dbReference>
<evidence type="ECO:0000313" key="2">
    <source>
        <dbReference type="EMBL" id="MBC2769079.1"/>
    </source>
</evidence>
<dbReference type="PANTHER" id="PTHR24096">
    <property type="entry name" value="LONG-CHAIN-FATTY-ACID--COA LIGASE"/>
    <property type="match status" value="1"/>
</dbReference>
<dbReference type="EMBL" id="JACJUU010000002">
    <property type="protein sequence ID" value="MBC2769079.1"/>
    <property type="molecule type" value="Genomic_DNA"/>
</dbReference>
<proteinExistence type="predicted"/>
<protein>
    <submittedName>
        <fullName evidence="2">AMP-binding protein</fullName>
    </submittedName>
</protein>
<dbReference type="Pfam" id="PF00501">
    <property type="entry name" value="AMP-binding"/>
    <property type="match status" value="1"/>
</dbReference>
<dbReference type="GO" id="GO:0016405">
    <property type="term" value="F:CoA-ligase activity"/>
    <property type="evidence" value="ECO:0007669"/>
    <property type="project" value="TreeGrafter"/>
</dbReference>
<dbReference type="InterPro" id="IPR042099">
    <property type="entry name" value="ANL_N_sf"/>
</dbReference>
<keyword evidence="3" id="KW-1185">Reference proteome</keyword>
<feature type="domain" description="AMP-dependent synthetase/ligase" evidence="1">
    <location>
        <begin position="43"/>
        <end position="422"/>
    </location>
</feature>
<dbReference type="RefSeq" id="WP_185778872.1">
    <property type="nucleotide sequence ID" value="NZ_JACJUU010000002.1"/>
</dbReference>
<dbReference type="SUPFAM" id="SSF56801">
    <property type="entry name" value="Acetyl-CoA synthetase-like"/>
    <property type="match status" value="1"/>
</dbReference>
<sequence>MSPDTFCAVAAVRQDLPDGSFILRNAHPLQPYGRCITDALLYWAERTPHETFLAQRIGNLDTPEAGWQRQSYAQTLARARAVGQYLVNVGCGPQAPLAVVAENSIDTANILLGALYAGVPVAPVSPAYAAVEAAFDKLLACFSALKPAVIYTDNLPRYGAALVKACAQNVAVIAPETHTGAVALDEVLATPADSVDVRNVSIAPDDVAKILFTSGSTGVPKGVINTQRMLCANQQQLAQIFPFVQQRKPVLVDWLPWHHTFGGNEVFFLALSHGGTLYIDAGKPAGALFERTVNNLREISPTIHFNVPLAFHQLVNRMTHDDVLCQSFFKHLDLIFYAGAGMPQKTWSDLEDLAVKVRGHRVPLVTAWGATETAPLATGVFFDSRRADNIGLPVPGCDIKFARVDDRYELRVKGPNVFAGYLARPDLTPSVFDDDGYFRSGDAARLVDDADPAQGIVFEGRIAEDFKLQSGTWVSVGRLRGLLLGELLPVVADVVIAGSGRTDVRALVFIDLAAARRLVGDATLNYEALAQHVDVASFVQAGVSRYNQRNPGSAMYIAAYVLATQPPLAQAREITDKGSLNQANVLANRAQAVEALYAD</sequence>